<reference evidence="3" key="1">
    <citation type="submission" date="2021-07" db="EMBL/GenBank/DDBJ databases">
        <title>Elsinoe batatas strain:CRI-CJ2 Genome sequencing and assembly.</title>
        <authorList>
            <person name="Huang L."/>
        </authorList>
    </citation>
    <scope>NUCLEOTIDE SEQUENCE</scope>
    <source>
        <strain evidence="3">CRI-CJ2</strain>
    </source>
</reference>
<organism evidence="3 4">
    <name type="scientific">Elsinoe batatas</name>
    <dbReference type="NCBI Taxonomy" id="2601811"/>
    <lineage>
        <taxon>Eukaryota</taxon>
        <taxon>Fungi</taxon>
        <taxon>Dikarya</taxon>
        <taxon>Ascomycota</taxon>
        <taxon>Pezizomycotina</taxon>
        <taxon>Dothideomycetes</taxon>
        <taxon>Dothideomycetidae</taxon>
        <taxon>Myriangiales</taxon>
        <taxon>Elsinoaceae</taxon>
        <taxon>Elsinoe</taxon>
    </lineage>
</organism>
<name>A0A8K0KSU6_9PEZI</name>
<protein>
    <submittedName>
        <fullName evidence="3">Uncharacterized protein</fullName>
    </submittedName>
</protein>
<gene>
    <name evidence="3" type="ORF">KVT40_008252</name>
</gene>
<evidence type="ECO:0000256" key="1">
    <source>
        <dbReference type="SAM" id="MobiDB-lite"/>
    </source>
</evidence>
<accession>A0A8K0KSU6</accession>
<dbReference type="Proteomes" id="UP000809789">
    <property type="component" value="Unassembled WGS sequence"/>
</dbReference>
<comment type="caution">
    <text evidence="3">The sequence shown here is derived from an EMBL/GenBank/DDBJ whole genome shotgun (WGS) entry which is preliminary data.</text>
</comment>
<proteinExistence type="predicted"/>
<dbReference type="OrthoDB" id="3763at2759"/>
<feature type="region of interest" description="Disordered" evidence="1">
    <location>
        <begin position="1"/>
        <end position="72"/>
    </location>
</feature>
<sequence length="194" mass="21349">MTHPSLNEKSSFGIIMEKTPTNDTTPHPNANIFDTPKTLSRATTRDHSPPTRPCPAVKMPPSLTVNTNASDSDLEKGYLSAPHSATRGDVPSPLWEPSREYSVDGRPKECEMWPSKQTLKSKARMEKCHRRRKNCFGLSKKWGEMDKKKRLTVKILLALLIVGIAVGVAIGITRAVGGGVWAGQNKQKTIPLGH</sequence>
<keyword evidence="2" id="KW-0472">Membrane</keyword>
<dbReference type="AlphaFoldDB" id="A0A8K0KSU6"/>
<feature type="compositionally biased region" description="Polar residues" evidence="1">
    <location>
        <begin position="19"/>
        <end position="28"/>
    </location>
</feature>
<evidence type="ECO:0000313" key="4">
    <source>
        <dbReference type="Proteomes" id="UP000809789"/>
    </source>
</evidence>
<evidence type="ECO:0000313" key="3">
    <source>
        <dbReference type="EMBL" id="KAG8623276.1"/>
    </source>
</evidence>
<keyword evidence="4" id="KW-1185">Reference proteome</keyword>
<evidence type="ECO:0000256" key="2">
    <source>
        <dbReference type="SAM" id="Phobius"/>
    </source>
</evidence>
<dbReference type="EMBL" id="JAESVG020000010">
    <property type="protein sequence ID" value="KAG8623276.1"/>
    <property type="molecule type" value="Genomic_DNA"/>
</dbReference>
<feature type="transmembrane region" description="Helical" evidence="2">
    <location>
        <begin position="155"/>
        <end position="176"/>
    </location>
</feature>
<feature type="compositionally biased region" description="Polar residues" evidence="1">
    <location>
        <begin position="1"/>
        <end position="10"/>
    </location>
</feature>
<keyword evidence="2" id="KW-1133">Transmembrane helix</keyword>
<keyword evidence="2" id="KW-0812">Transmembrane</keyword>